<dbReference type="GO" id="GO:0005085">
    <property type="term" value="F:guanyl-nucleotide exchange factor activity"/>
    <property type="evidence" value="ECO:0007669"/>
    <property type="project" value="TreeGrafter"/>
</dbReference>
<dbReference type="Pfam" id="PF03456">
    <property type="entry name" value="uDENN"/>
    <property type="match status" value="1"/>
</dbReference>
<dbReference type="Pfam" id="PF02141">
    <property type="entry name" value="DENN"/>
    <property type="match status" value="1"/>
</dbReference>
<evidence type="ECO:0000313" key="4">
    <source>
        <dbReference type="WBParaSite" id="SCUD_0000727801-mRNA-1"/>
    </source>
</evidence>
<dbReference type="STRING" id="6186.A0A183JX33"/>
<reference evidence="4" key="1">
    <citation type="submission" date="2016-06" db="UniProtKB">
        <authorList>
            <consortium name="WormBaseParasite"/>
        </authorList>
    </citation>
    <scope>IDENTIFICATION</scope>
</reference>
<dbReference type="Proteomes" id="UP000279833">
    <property type="component" value="Unassembled WGS sequence"/>
</dbReference>
<feature type="domain" description="UDENN" evidence="1">
    <location>
        <begin position="10"/>
        <end position="469"/>
    </location>
</feature>
<dbReference type="Gene3D" id="3.30.450.200">
    <property type="match status" value="1"/>
</dbReference>
<dbReference type="SMART" id="SM00800">
    <property type="entry name" value="uDENN"/>
    <property type="match status" value="1"/>
</dbReference>
<evidence type="ECO:0000259" key="1">
    <source>
        <dbReference type="PROSITE" id="PS50211"/>
    </source>
</evidence>
<dbReference type="PANTHER" id="PTHR13008">
    <property type="entry name" value="MAP-KINASE ACTIVATING DEATH DOMAIN PROTEIN MADD /DENN/AEX-3 C.ELEGANS"/>
    <property type="match status" value="1"/>
</dbReference>
<dbReference type="EMBL" id="UZAK01032296">
    <property type="protein sequence ID" value="VDP25641.1"/>
    <property type="molecule type" value="Genomic_DNA"/>
</dbReference>
<dbReference type="GO" id="GO:0032483">
    <property type="term" value="P:regulation of Rab protein signal transduction"/>
    <property type="evidence" value="ECO:0007669"/>
    <property type="project" value="TreeGrafter"/>
</dbReference>
<accession>A0A183JX33</accession>
<dbReference type="Gene3D" id="3.40.50.11500">
    <property type="match status" value="1"/>
</dbReference>
<evidence type="ECO:0000313" key="2">
    <source>
        <dbReference type="EMBL" id="VDP25641.1"/>
    </source>
</evidence>
<organism evidence="4">
    <name type="scientific">Schistosoma curassoni</name>
    <dbReference type="NCBI Taxonomy" id="6186"/>
    <lineage>
        <taxon>Eukaryota</taxon>
        <taxon>Metazoa</taxon>
        <taxon>Spiralia</taxon>
        <taxon>Lophotrochozoa</taxon>
        <taxon>Platyhelminthes</taxon>
        <taxon>Trematoda</taxon>
        <taxon>Digenea</taxon>
        <taxon>Strigeidida</taxon>
        <taxon>Schistosomatoidea</taxon>
        <taxon>Schistosomatidae</taxon>
        <taxon>Schistosoma</taxon>
    </lineage>
</organism>
<evidence type="ECO:0000313" key="3">
    <source>
        <dbReference type="Proteomes" id="UP000279833"/>
    </source>
</evidence>
<sequence>MSNICPRLIDYFVLVGSRLPGNAYSVQSPEILCRFPPTNHKDFPLPTDVSFFCQPEGCINTSSNTFPIKSLDNNLDGIKSMTFLFSLTDKDSSKTRYGICTNFFRPVNLRSVSKTTYPNGREGTHFSDVSGNGPVPCSNESIPDKSLPSGKLKNTNNVYSLTSICLITHYPFATTFARLVQCVHVILKKLHKLSKPSCVESPDIWDVLTSNITLSCSYPVVESTRQFQCWILRLLSAPAPIPGCTCVYVVLQSSDYNKLSLTILSLVALLYPLQYMFPVIPLLPACMPDAEQQQHFKRNQLEFIDKLHIWSLNHPCFIDVTGVNELISKLRTELENDCRTYECVAESLYESLTSSNVNEAVAVIHDPPSGPETSISDTCPVMGSNPIVPKTQYTNTDLSSSQKVDVLLNAHEIVAVPAHEETENELSSIMKTVASIGAHHARTKVPDESTHQGSLVVLPDMSYLNDTYF</sequence>
<dbReference type="WBParaSite" id="SCUD_0000727801-mRNA-1">
    <property type="protein sequence ID" value="SCUD_0000727801-mRNA-1"/>
    <property type="gene ID" value="SCUD_0000727801"/>
</dbReference>
<protein>
    <submittedName>
        <fullName evidence="4">UDENN domain-containing protein</fullName>
    </submittedName>
</protein>
<reference evidence="2 3" key="2">
    <citation type="submission" date="2018-11" db="EMBL/GenBank/DDBJ databases">
        <authorList>
            <consortium name="Pathogen Informatics"/>
        </authorList>
    </citation>
    <scope>NUCLEOTIDE SEQUENCE [LARGE SCALE GENOMIC DNA]</scope>
    <source>
        <strain evidence="2">Dakar</strain>
        <strain evidence="3">Dakar, Senegal</strain>
    </source>
</reference>
<dbReference type="InterPro" id="IPR039980">
    <property type="entry name" value="MADD"/>
</dbReference>
<dbReference type="PANTHER" id="PTHR13008:SF7">
    <property type="entry name" value="MAP KINASE-ACTIVATING DEATH DOMAIN PROTEIN"/>
    <property type="match status" value="1"/>
</dbReference>
<dbReference type="InterPro" id="IPR037516">
    <property type="entry name" value="Tripartite_DENN"/>
</dbReference>
<dbReference type="InterPro" id="IPR005113">
    <property type="entry name" value="uDENN_dom"/>
</dbReference>
<dbReference type="InterPro" id="IPR001194">
    <property type="entry name" value="cDENN_dom"/>
</dbReference>
<keyword evidence="3" id="KW-1185">Reference proteome</keyword>
<dbReference type="GO" id="GO:0042981">
    <property type="term" value="P:regulation of apoptotic process"/>
    <property type="evidence" value="ECO:0007669"/>
    <property type="project" value="TreeGrafter"/>
</dbReference>
<gene>
    <name evidence="2" type="ORF">SCUD_LOCUS7278</name>
</gene>
<dbReference type="SMART" id="SM00799">
    <property type="entry name" value="DENN"/>
    <property type="match status" value="1"/>
</dbReference>
<name>A0A183JX33_9TREM</name>
<proteinExistence type="predicted"/>
<dbReference type="PROSITE" id="PS50211">
    <property type="entry name" value="DENN"/>
    <property type="match status" value="1"/>
</dbReference>
<dbReference type="AlphaFoldDB" id="A0A183JX33"/>
<dbReference type="GO" id="GO:0005829">
    <property type="term" value="C:cytosol"/>
    <property type="evidence" value="ECO:0007669"/>
    <property type="project" value="TreeGrafter"/>
</dbReference>
<dbReference type="InterPro" id="IPR043153">
    <property type="entry name" value="DENN_C"/>
</dbReference>